<keyword evidence="2" id="KW-1185">Reference proteome</keyword>
<proteinExistence type="predicted"/>
<sequence>MPGAGAVELAPGNATLPLRTSIQASKERRQAVSFRLSSIHAGYGQKPTTPGVQRTHSRWNGEQFNTCQAAPALAEVGAQCNSCQDILQLDATPSPLWGQAVPGCAQRLPQGRRQGATSWPTCRFFY</sequence>
<dbReference type="AlphaFoldDB" id="A0AA39WQ04"/>
<evidence type="ECO:0000313" key="1">
    <source>
        <dbReference type="EMBL" id="KAK0619396.1"/>
    </source>
</evidence>
<accession>A0AA39WQ04</accession>
<evidence type="ECO:0000313" key="2">
    <source>
        <dbReference type="Proteomes" id="UP001175000"/>
    </source>
</evidence>
<reference evidence="1" key="1">
    <citation type="submission" date="2023-06" db="EMBL/GenBank/DDBJ databases">
        <title>Genome-scale phylogeny and comparative genomics of the fungal order Sordariales.</title>
        <authorList>
            <consortium name="Lawrence Berkeley National Laboratory"/>
            <person name="Hensen N."/>
            <person name="Bonometti L."/>
            <person name="Westerberg I."/>
            <person name="Brannstrom I.O."/>
            <person name="Guillou S."/>
            <person name="Cros-Aarteil S."/>
            <person name="Calhoun S."/>
            <person name="Haridas S."/>
            <person name="Kuo A."/>
            <person name="Mondo S."/>
            <person name="Pangilinan J."/>
            <person name="Riley R."/>
            <person name="Labutti K."/>
            <person name="Andreopoulos B."/>
            <person name="Lipzen A."/>
            <person name="Chen C."/>
            <person name="Yanf M."/>
            <person name="Daum C."/>
            <person name="Ng V."/>
            <person name="Clum A."/>
            <person name="Steindorff A."/>
            <person name="Ohm R."/>
            <person name="Martin F."/>
            <person name="Silar P."/>
            <person name="Natvig D."/>
            <person name="Lalanne C."/>
            <person name="Gautier V."/>
            <person name="Ament-Velasquez S.L."/>
            <person name="Kruys A."/>
            <person name="Hutchinson M.I."/>
            <person name="Powell A.J."/>
            <person name="Barry K."/>
            <person name="Miller A.N."/>
            <person name="Grigoriev I.V."/>
            <person name="Debuchy R."/>
            <person name="Gladieux P."/>
            <person name="Thoren M.H."/>
            <person name="Johannesson H."/>
        </authorList>
    </citation>
    <scope>NUCLEOTIDE SEQUENCE</scope>
    <source>
        <strain evidence="1">CBS 606.72</strain>
    </source>
</reference>
<gene>
    <name evidence="1" type="ORF">B0T14DRAFT_519224</name>
</gene>
<comment type="caution">
    <text evidence="1">The sequence shown here is derived from an EMBL/GenBank/DDBJ whole genome shotgun (WGS) entry which is preliminary data.</text>
</comment>
<organism evidence="1 2">
    <name type="scientific">Immersiella caudata</name>
    <dbReference type="NCBI Taxonomy" id="314043"/>
    <lineage>
        <taxon>Eukaryota</taxon>
        <taxon>Fungi</taxon>
        <taxon>Dikarya</taxon>
        <taxon>Ascomycota</taxon>
        <taxon>Pezizomycotina</taxon>
        <taxon>Sordariomycetes</taxon>
        <taxon>Sordariomycetidae</taxon>
        <taxon>Sordariales</taxon>
        <taxon>Lasiosphaeriaceae</taxon>
        <taxon>Immersiella</taxon>
    </lineage>
</organism>
<protein>
    <submittedName>
        <fullName evidence="1">Uncharacterized protein</fullName>
    </submittedName>
</protein>
<dbReference type="EMBL" id="JAULSU010000004">
    <property type="protein sequence ID" value="KAK0619396.1"/>
    <property type="molecule type" value="Genomic_DNA"/>
</dbReference>
<dbReference type="Proteomes" id="UP001175000">
    <property type="component" value="Unassembled WGS sequence"/>
</dbReference>
<name>A0AA39WQ04_9PEZI</name>